<gene>
    <name evidence="5" type="ORF">HNR48_001297</name>
</gene>
<dbReference type="PANTHER" id="PTHR11516">
    <property type="entry name" value="PYRUVATE DEHYDROGENASE E1 COMPONENT, ALPHA SUBUNIT BACTERIAL AND ORGANELLAR"/>
    <property type="match status" value="1"/>
</dbReference>
<accession>A0A7X0JRL6</accession>
<evidence type="ECO:0000256" key="3">
    <source>
        <dbReference type="ARBA" id="ARBA00023052"/>
    </source>
</evidence>
<dbReference type="SUPFAM" id="SSF52518">
    <property type="entry name" value="Thiamin diphosphate-binding fold (THDP-binding)"/>
    <property type="match status" value="1"/>
</dbReference>
<dbReference type="AlphaFoldDB" id="A0A7X0JRL6"/>
<comment type="cofactor">
    <cofactor evidence="1">
        <name>thiamine diphosphate</name>
        <dbReference type="ChEBI" id="CHEBI:58937"/>
    </cofactor>
</comment>
<keyword evidence="3" id="KW-0786">Thiamine pyrophosphate</keyword>
<dbReference type="CDD" id="cd02000">
    <property type="entry name" value="TPP_E1_PDC_ADC_BCADC"/>
    <property type="match status" value="1"/>
</dbReference>
<dbReference type="EC" id="1.2.4.1" evidence="5"/>
<evidence type="ECO:0000259" key="4">
    <source>
        <dbReference type="Pfam" id="PF00676"/>
    </source>
</evidence>
<dbReference type="PANTHER" id="PTHR11516:SF60">
    <property type="entry name" value="PYRUVATE DEHYDROGENASE E1 COMPONENT SUBUNIT ALPHA"/>
    <property type="match status" value="1"/>
</dbReference>
<dbReference type="RefSeq" id="WP_166849666.1">
    <property type="nucleotide sequence ID" value="NZ_JAAONY010000001.1"/>
</dbReference>
<feature type="domain" description="Dehydrogenase E1 component" evidence="4">
    <location>
        <begin position="13"/>
        <end position="305"/>
    </location>
</feature>
<dbReference type="InParanoid" id="A0A7X0JRL6"/>
<dbReference type="InterPro" id="IPR050642">
    <property type="entry name" value="PDH_E1_Alpha_Subunit"/>
</dbReference>
<keyword evidence="6" id="KW-1185">Reference proteome</keyword>
<evidence type="ECO:0000313" key="5">
    <source>
        <dbReference type="EMBL" id="MBB6521019.1"/>
    </source>
</evidence>
<dbReference type="InterPro" id="IPR029061">
    <property type="entry name" value="THDP-binding"/>
</dbReference>
<protein>
    <submittedName>
        <fullName evidence="5">Pyruvate dehydrogenase E1 component alpha subunit</fullName>
        <ecNumber evidence="5">1.2.4.1</ecNumber>
    </submittedName>
</protein>
<comment type="caution">
    <text evidence="5">The sequence shown here is derived from an EMBL/GenBank/DDBJ whole genome shotgun (WGS) entry which is preliminary data.</text>
</comment>
<name>A0A7X0JRL6_9GAMM</name>
<dbReference type="InterPro" id="IPR001017">
    <property type="entry name" value="DH_E1"/>
</dbReference>
<organism evidence="5 6">
    <name type="scientific">Pseudoteredinibacter isoporae</name>
    <dbReference type="NCBI Taxonomy" id="570281"/>
    <lineage>
        <taxon>Bacteria</taxon>
        <taxon>Pseudomonadati</taxon>
        <taxon>Pseudomonadota</taxon>
        <taxon>Gammaproteobacteria</taxon>
        <taxon>Cellvibrionales</taxon>
        <taxon>Cellvibrionaceae</taxon>
        <taxon>Pseudoteredinibacter</taxon>
    </lineage>
</organism>
<evidence type="ECO:0000256" key="1">
    <source>
        <dbReference type="ARBA" id="ARBA00001964"/>
    </source>
</evidence>
<dbReference type="GO" id="GO:0006086">
    <property type="term" value="P:pyruvate decarboxylation to acetyl-CoA"/>
    <property type="evidence" value="ECO:0007669"/>
    <property type="project" value="TreeGrafter"/>
</dbReference>
<dbReference type="Pfam" id="PF00676">
    <property type="entry name" value="E1_dh"/>
    <property type="match status" value="1"/>
</dbReference>
<evidence type="ECO:0000313" key="6">
    <source>
        <dbReference type="Proteomes" id="UP000528457"/>
    </source>
</evidence>
<keyword evidence="2 5" id="KW-0560">Oxidoreductase</keyword>
<keyword evidence="5" id="KW-0670">Pyruvate</keyword>
<dbReference type="GO" id="GO:0004739">
    <property type="term" value="F:pyruvate dehydrogenase (acetyl-transferring) activity"/>
    <property type="evidence" value="ECO:0007669"/>
    <property type="project" value="UniProtKB-EC"/>
</dbReference>
<dbReference type="Gene3D" id="3.40.50.970">
    <property type="match status" value="1"/>
</dbReference>
<reference evidence="5 6" key="1">
    <citation type="submission" date="2020-08" db="EMBL/GenBank/DDBJ databases">
        <title>Genomic Encyclopedia of Type Strains, Phase IV (KMG-IV): sequencing the most valuable type-strain genomes for metagenomic binning, comparative biology and taxonomic classification.</title>
        <authorList>
            <person name="Goeker M."/>
        </authorList>
    </citation>
    <scope>NUCLEOTIDE SEQUENCE [LARGE SCALE GENOMIC DNA]</scope>
    <source>
        <strain evidence="5 6">DSM 22368</strain>
    </source>
</reference>
<sequence>MAITKEQALNYYRKMRQIREFEETIHRQNTTGEIPGFLHLYCGEEANAVGVCAHLSDEDYIASNHRGHGHCLAKGSDPRLMMMELYGREEGLCRGRGGSMHIAELDKGSLGANGIVGAGGPLAAGAALTQKLKGSKNIAVCFHGDGATNEGYMFEAMNMAVMWKLPIIFYCENNGYGEFTGIEYALGADSIAERAAAFGMPAKKINGNDFFEVYREVGEAVEHCRAGQGPYYIEAEAIRYYGHYEGDSQLYRTKEELKNLEDNDCLLGFRKKVTSDGLLTDAELDAVDTDVIEAFKVYLDEARSAAWPATETLCDHVYINY</sequence>
<dbReference type="Proteomes" id="UP000528457">
    <property type="component" value="Unassembled WGS sequence"/>
</dbReference>
<evidence type="ECO:0000256" key="2">
    <source>
        <dbReference type="ARBA" id="ARBA00023002"/>
    </source>
</evidence>
<proteinExistence type="predicted"/>
<dbReference type="EMBL" id="JACHHT010000001">
    <property type="protein sequence ID" value="MBB6521019.1"/>
    <property type="molecule type" value="Genomic_DNA"/>
</dbReference>